<name>A0A832DQT3_9AQUI</name>
<gene>
    <name evidence="1" type="ORF">ENO34_03520</name>
</gene>
<sequence length="87" mass="10167">MIFIKTRSGRYINIEYIYGFAVEEEKVEIEGRRRLVYKIVAYLPQPLLPAVLGIYETEERAEEKLEDFMNKVIRAPGKTIISLESDI</sequence>
<protein>
    <submittedName>
        <fullName evidence="1">Uncharacterized protein</fullName>
    </submittedName>
</protein>
<organism evidence="1">
    <name type="scientific">Sulfurihydrogenibium azorense</name>
    <dbReference type="NCBI Taxonomy" id="309806"/>
    <lineage>
        <taxon>Bacteria</taxon>
        <taxon>Pseudomonadati</taxon>
        <taxon>Aquificota</taxon>
        <taxon>Aquificia</taxon>
        <taxon>Aquificales</taxon>
        <taxon>Hydrogenothermaceae</taxon>
        <taxon>Sulfurihydrogenibium</taxon>
    </lineage>
</organism>
<evidence type="ECO:0000313" key="1">
    <source>
        <dbReference type="EMBL" id="HEV09454.1"/>
    </source>
</evidence>
<comment type="caution">
    <text evidence="1">The sequence shown here is derived from an EMBL/GenBank/DDBJ whole genome shotgun (WGS) entry which is preliminary data.</text>
</comment>
<reference evidence="1" key="1">
    <citation type="journal article" date="2020" name="mSystems">
        <title>Genome- and Community-Level Interaction Insights into Carbon Utilization and Element Cycling Functions of Hydrothermarchaeota in Hydrothermal Sediment.</title>
        <authorList>
            <person name="Zhou Z."/>
            <person name="Liu Y."/>
            <person name="Xu W."/>
            <person name="Pan J."/>
            <person name="Luo Z.H."/>
            <person name="Li M."/>
        </authorList>
    </citation>
    <scope>NUCLEOTIDE SEQUENCE [LARGE SCALE GENOMIC DNA]</scope>
    <source>
        <strain evidence="1">SpSt-1257</strain>
    </source>
</reference>
<dbReference type="EMBL" id="DSFC01000201">
    <property type="protein sequence ID" value="HEV09454.1"/>
    <property type="molecule type" value="Genomic_DNA"/>
</dbReference>
<accession>A0A832DQT3</accession>
<dbReference type="AlphaFoldDB" id="A0A832DQT3"/>
<proteinExistence type="predicted"/>
<dbReference type="Proteomes" id="UP000885621">
    <property type="component" value="Unassembled WGS sequence"/>
</dbReference>